<evidence type="ECO:0000256" key="7">
    <source>
        <dbReference type="ARBA" id="ARBA00025074"/>
    </source>
</evidence>
<evidence type="ECO:0000256" key="5">
    <source>
        <dbReference type="ARBA" id="ARBA00022989"/>
    </source>
</evidence>
<dbReference type="GO" id="GO:0005886">
    <property type="term" value="C:plasma membrane"/>
    <property type="evidence" value="ECO:0007669"/>
    <property type="project" value="UniProtKB-SubCell"/>
</dbReference>
<evidence type="ECO:0000256" key="2">
    <source>
        <dbReference type="ARBA" id="ARBA00022692"/>
    </source>
</evidence>
<feature type="transmembrane region" description="Helical" evidence="8">
    <location>
        <begin position="55"/>
        <end position="73"/>
    </location>
</feature>
<organism evidence="11 12">
    <name type="scientific">Staphylococcus felis</name>
    <dbReference type="NCBI Taxonomy" id="46127"/>
    <lineage>
        <taxon>Bacteria</taxon>
        <taxon>Bacillati</taxon>
        <taxon>Bacillota</taxon>
        <taxon>Bacilli</taxon>
        <taxon>Bacillales</taxon>
        <taxon>Staphylococcaceae</taxon>
        <taxon>Staphylococcus</taxon>
    </lineage>
</organism>
<dbReference type="OrthoDB" id="846150at2"/>
<dbReference type="GO" id="GO:1904680">
    <property type="term" value="F:peptide transmembrane transporter activity"/>
    <property type="evidence" value="ECO:0007669"/>
    <property type="project" value="InterPro"/>
</dbReference>
<dbReference type="SMART" id="SM00382">
    <property type="entry name" value="AAA"/>
    <property type="match status" value="1"/>
</dbReference>
<keyword evidence="4" id="KW-0067">ATP-binding</keyword>
<feature type="transmembrane region" description="Helical" evidence="8">
    <location>
        <begin position="125"/>
        <end position="146"/>
    </location>
</feature>
<dbReference type="GO" id="GO:0034040">
    <property type="term" value="F:ATPase-coupled lipid transmembrane transporter activity"/>
    <property type="evidence" value="ECO:0007669"/>
    <property type="project" value="TreeGrafter"/>
</dbReference>
<protein>
    <submittedName>
        <fullName evidence="11">Cyclic peptide export ABC transporter</fullName>
    </submittedName>
</protein>
<feature type="transmembrane region" description="Helical" evidence="8">
    <location>
        <begin position="12"/>
        <end position="35"/>
    </location>
</feature>
<evidence type="ECO:0000256" key="1">
    <source>
        <dbReference type="ARBA" id="ARBA00004651"/>
    </source>
</evidence>
<dbReference type="GO" id="GO:0140359">
    <property type="term" value="F:ABC-type transporter activity"/>
    <property type="evidence" value="ECO:0007669"/>
    <property type="project" value="InterPro"/>
</dbReference>
<dbReference type="Gene3D" id="1.20.1560.10">
    <property type="entry name" value="ABC transporter type 1, transmembrane domain"/>
    <property type="match status" value="1"/>
</dbReference>
<dbReference type="PANTHER" id="PTHR24221:SF654">
    <property type="entry name" value="ATP-BINDING CASSETTE SUB-FAMILY B MEMBER 6"/>
    <property type="match status" value="1"/>
</dbReference>
<dbReference type="PROSITE" id="PS50893">
    <property type="entry name" value="ABC_TRANSPORTER_2"/>
    <property type="match status" value="1"/>
</dbReference>
<evidence type="ECO:0000256" key="8">
    <source>
        <dbReference type="SAM" id="Phobius"/>
    </source>
</evidence>
<feature type="transmembrane region" description="Helical" evidence="8">
    <location>
        <begin position="234"/>
        <end position="254"/>
    </location>
</feature>
<evidence type="ECO:0000256" key="4">
    <source>
        <dbReference type="ARBA" id="ARBA00022840"/>
    </source>
</evidence>
<evidence type="ECO:0000259" key="9">
    <source>
        <dbReference type="PROSITE" id="PS50893"/>
    </source>
</evidence>
<feature type="domain" description="ABC transporter" evidence="9">
    <location>
        <begin position="437"/>
        <end position="642"/>
    </location>
</feature>
<dbReference type="InterPro" id="IPR027417">
    <property type="entry name" value="P-loop_NTPase"/>
</dbReference>
<name>A0A3E0ILY4_9STAP</name>
<dbReference type="SUPFAM" id="SSF90123">
    <property type="entry name" value="ABC transporter transmembrane region"/>
    <property type="match status" value="1"/>
</dbReference>
<dbReference type="GO" id="GO:0016887">
    <property type="term" value="F:ATP hydrolysis activity"/>
    <property type="evidence" value="ECO:0007669"/>
    <property type="project" value="InterPro"/>
</dbReference>
<dbReference type="Gene3D" id="3.40.50.300">
    <property type="entry name" value="P-loop containing nucleotide triphosphate hydrolases"/>
    <property type="match status" value="1"/>
</dbReference>
<evidence type="ECO:0000259" key="10">
    <source>
        <dbReference type="PROSITE" id="PS50929"/>
    </source>
</evidence>
<dbReference type="AlphaFoldDB" id="A0A3E0ILY4"/>
<comment type="caution">
    <text evidence="11">The sequence shown here is derived from an EMBL/GenBank/DDBJ whole genome shotgun (WGS) entry which is preliminary data.</text>
</comment>
<comment type="subcellular location">
    <subcellularLocation>
        <location evidence="1">Cell membrane</location>
        <topology evidence="1">Multi-pass membrane protein</topology>
    </subcellularLocation>
</comment>
<proteinExistence type="predicted"/>
<comment type="function">
    <text evidence="7">May be involved in multidrug export. Transmembrane domains (TMD) form a pore in the cell membrane and the ATP-binding domain (NBD) is responsible for energy generation.</text>
</comment>
<evidence type="ECO:0000313" key="12">
    <source>
        <dbReference type="Proteomes" id="UP000256562"/>
    </source>
</evidence>
<dbReference type="NCBIfam" id="TIGR01194">
    <property type="entry name" value="cyc_pep_trnsptr"/>
    <property type="match status" value="1"/>
</dbReference>
<feature type="transmembrane region" description="Helical" evidence="8">
    <location>
        <begin position="260"/>
        <end position="279"/>
    </location>
</feature>
<dbReference type="Proteomes" id="UP000256562">
    <property type="component" value="Unassembled WGS sequence"/>
</dbReference>
<feature type="domain" description="ABC transmembrane type-1" evidence="10">
    <location>
        <begin position="125"/>
        <end position="400"/>
    </location>
</feature>
<dbReference type="InterPro" id="IPR003439">
    <property type="entry name" value="ABC_transporter-like_ATP-bd"/>
</dbReference>
<dbReference type="EMBL" id="QKXQ01000543">
    <property type="protein sequence ID" value="REH91442.1"/>
    <property type="molecule type" value="Genomic_DNA"/>
</dbReference>
<dbReference type="InterPro" id="IPR039421">
    <property type="entry name" value="Type_1_exporter"/>
</dbReference>
<dbReference type="InterPro" id="IPR011527">
    <property type="entry name" value="ABC1_TM_dom"/>
</dbReference>
<dbReference type="RefSeq" id="WP_116095091.1">
    <property type="nucleotide sequence ID" value="NZ_QKXQ01000543.1"/>
</dbReference>
<feature type="transmembrane region" description="Helical" evidence="8">
    <location>
        <begin position="158"/>
        <end position="178"/>
    </location>
</feature>
<reference evidence="11 12" key="1">
    <citation type="journal article" date="2018" name="Vet. Microbiol.">
        <title>Characterisation of Staphylococcus felis isolated from cats using whole genome sequencing.</title>
        <authorList>
            <person name="Worthing K."/>
            <person name="Pang S."/>
            <person name="Trott D.J."/>
            <person name="Abraham S."/>
            <person name="Coombs G.W."/>
            <person name="Jordan D."/>
            <person name="McIntyre L."/>
            <person name="Davies M.R."/>
            <person name="Norris J."/>
        </authorList>
    </citation>
    <scope>NUCLEOTIDE SEQUENCE [LARGE SCALE GENOMIC DNA]</scope>
    <source>
        <strain evidence="11 12">F9</strain>
    </source>
</reference>
<dbReference type="InterPro" id="IPR036640">
    <property type="entry name" value="ABC1_TM_sf"/>
</dbReference>
<dbReference type="GO" id="GO:0005524">
    <property type="term" value="F:ATP binding"/>
    <property type="evidence" value="ECO:0007669"/>
    <property type="project" value="UniProtKB-KW"/>
</dbReference>
<keyword evidence="3" id="KW-0547">Nucleotide-binding</keyword>
<evidence type="ECO:0000256" key="6">
    <source>
        <dbReference type="ARBA" id="ARBA00023136"/>
    </source>
</evidence>
<sequence>MDMHGEKFFSDIGSFLIGISFVISIFLFILFIVIYRTLKQIIKKERVLHNNKTNYLLTFITLVLDFLAIYGINEIIKWLYANHKYTQMISVQVSIVHILVIAFILLYSFYYIVTSFYKNNNKINFLTLIVNGVISGIGNTLVIYIINKSLNVGNENKLYLFTLFIVCLIMHIVAERYIRRKIAFITNRIIFNKRIELIDKTLQIPFEKMEKFENGKINACLNNDTEKISEGMHLAITGSTNLITLFFCLVYLGILSVWGLILSIGVIIVTILLNLLVIGEANRLYEESRNIQNKFFDFINDMLLGLKELKVNKLKKKEFKEDFHKTCAEYRDKGTKVDLKFANAFVVEDVILLSVVGLVAFTFPFILGMEEGLLYNYVFIFLYMIGPVTYLLHSLPQIMQIHVSWKRINSLMDEVSDLEKKEKLYIAAPIDKNNITLTLKDLTFEYKNSDEKFSIGPINYTFKSGEITFITGGNGSGKSTLAKLLTGLYSPSKGELMINNVKISSDVISDYYSAIFSDFHLFESLYGINLNGREKEVNGLLELLKIQDKVTIKGKKFSSTQLSTGQKKRLALLVSYLEDKPICLFDEWAADQDPEYRRIFYHVLLPELKSKGKCIIAITHDDHYFEQSDHLIKMDQGKFIEK</sequence>
<keyword evidence="5 8" id="KW-1133">Transmembrane helix</keyword>
<dbReference type="PANTHER" id="PTHR24221">
    <property type="entry name" value="ATP-BINDING CASSETTE SUB-FAMILY B"/>
    <property type="match status" value="1"/>
</dbReference>
<dbReference type="Pfam" id="PF00664">
    <property type="entry name" value="ABC_membrane"/>
    <property type="match status" value="1"/>
</dbReference>
<dbReference type="GO" id="GO:0015833">
    <property type="term" value="P:peptide transport"/>
    <property type="evidence" value="ECO:0007669"/>
    <property type="project" value="InterPro"/>
</dbReference>
<dbReference type="InterPro" id="IPR003593">
    <property type="entry name" value="AAA+_ATPase"/>
</dbReference>
<dbReference type="InterPro" id="IPR005898">
    <property type="entry name" value="Cyc_pep_transpt_SyrD/YojI"/>
</dbReference>
<feature type="transmembrane region" description="Helical" evidence="8">
    <location>
        <begin position="93"/>
        <end position="113"/>
    </location>
</feature>
<accession>A0A3E0ILY4</accession>
<gene>
    <name evidence="11" type="ORF">DOS83_11420</name>
</gene>
<dbReference type="PROSITE" id="PS50929">
    <property type="entry name" value="ABC_TM1F"/>
    <property type="match status" value="1"/>
</dbReference>
<dbReference type="SUPFAM" id="SSF52540">
    <property type="entry name" value="P-loop containing nucleoside triphosphate hydrolases"/>
    <property type="match status" value="1"/>
</dbReference>
<keyword evidence="2 8" id="KW-0812">Transmembrane</keyword>
<evidence type="ECO:0000313" key="11">
    <source>
        <dbReference type="EMBL" id="REH91442.1"/>
    </source>
</evidence>
<evidence type="ECO:0000256" key="3">
    <source>
        <dbReference type="ARBA" id="ARBA00022741"/>
    </source>
</evidence>
<dbReference type="Pfam" id="PF00005">
    <property type="entry name" value="ABC_tran"/>
    <property type="match status" value="1"/>
</dbReference>
<keyword evidence="6 8" id="KW-0472">Membrane</keyword>
<feature type="transmembrane region" description="Helical" evidence="8">
    <location>
        <begin position="341"/>
        <end position="367"/>
    </location>
</feature>
<feature type="transmembrane region" description="Helical" evidence="8">
    <location>
        <begin position="373"/>
        <end position="392"/>
    </location>
</feature>